<dbReference type="EMBL" id="BAAAOR010000040">
    <property type="protein sequence ID" value="GAA1544363.1"/>
    <property type="molecule type" value="Genomic_DNA"/>
</dbReference>
<organism evidence="2 3">
    <name type="scientific">Nocardioides humi</name>
    <dbReference type="NCBI Taxonomy" id="449461"/>
    <lineage>
        <taxon>Bacteria</taxon>
        <taxon>Bacillati</taxon>
        <taxon>Actinomycetota</taxon>
        <taxon>Actinomycetes</taxon>
        <taxon>Propionibacteriales</taxon>
        <taxon>Nocardioidaceae</taxon>
        <taxon>Nocardioides</taxon>
    </lineage>
</organism>
<comment type="caution">
    <text evidence="2">The sequence shown here is derived from an EMBL/GenBank/DDBJ whole genome shotgun (WGS) entry which is preliminary data.</text>
</comment>
<reference evidence="2 3" key="1">
    <citation type="journal article" date="2019" name="Int. J. Syst. Evol. Microbiol.">
        <title>The Global Catalogue of Microorganisms (GCM) 10K type strain sequencing project: providing services to taxonomists for standard genome sequencing and annotation.</title>
        <authorList>
            <consortium name="The Broad Institute Genomics Platform"/>
            <consortium name="The Broad Institute Genome Sequencing Center for Infectious Disease"/>
            <person name="Wu L."/>
            <person name="Ma J."/>
        </authorList>
    </citation>
    <scope>NUCLEOTIDE SEQUENCE [LARGE SCALE GENOMIC DNA]</scope>
    <source>
        <strain evidence="2 3">JCM 14942</strain>
    </source>
</reference>
<sequence>MKVAGRPARDRNEYRDAVWSSDLKPHRRLAALCFADHAGDGNTSQVWVATARGVERTGMGKTAWHESRNGLESDGWLLETVPATFKESARYQLTIPTGQYRETDTPLPGDGHPPTGRRTEPLRTPDEPAGTEDHMDDLATWLAAELDEDPAACAAAIRYKRRRAEDAGRPWRNPVAMVKTIPLDEWRSLVGRSRPAAKRATLMQCQDRDPHVRHRWEDSRNLYHCQGIEDDQLAAAGT</sequence>
<accession>A0ABN2BN55</accession>
<evidence type="ECO:0000256" key="1">
    <source>
        <dbReference type="SAM" id="MobiDB-lite"/>
    </source>
</evidence>
<evidence type="ECO:0000313" key="3">
    <source>
        <dbReference type="Proteomes" id="UP001500842"/>
    </source>
</evidence>
<keyword evidence="3" id="KW-1185">Reference proteome</keyword>
<feature type="region of interest" description="Disordered" evidence="1">
    <location>
        <begin position="99"/>
        <end position="133"/>
    </location>
</feature>
<name>A0ABN2BN55_9ACTN</name>
<evidence type="ECO:0000313" key="2">
    <source>
        <dbReference type="EMBL" id="GAA1544363.1"/>
    </source>
</evidence>
<feature type="compositionally biased region" description="Basic and acidic residues" evidence="1">
    <location>
        <begin position="117"/>
        <end position="133"/>
    </location>
</feature>
<dbReference type="Proteomes" id="UP001500842">
    <property type="component" value="Unassembled WGS sequence"/>
</dbReference>
<protein>
    <submittedName>
        <fullName evidence="2">Uncharacterized protein</fullName>
    </submittedName>
</protein>
<proteinExistence type="predicted"/>
<gene>
    <name evidence="2" type="ORF">GCM10009788_53570</name>
</gene>